<dbReference type="Proteomes" id="UP000623608">
    <property type="component" value="Unassembled WGS sequence"/>
</dbReference>
<protein>
    <submittedName>
        <fullName evidence="4">Uncharacterized protein</fullName>
    </submittedName>
</protein>
<dbReference type="EMBL" id="BOMY01000001">
    <property type="protein sequence ID" value="GIF17366.1"/>
    <property type="molecule type" value="Genomic_DNA"/>
</dbReference>
<keyword evidence="5" id="KW-1185">Reference proteome</keyword>
<feature type="domain" description="AB hydrolase-1" evidence="2">
    <location>
        <begin position="47"/>
        <end position="144"/>
    </location>
</feature>
<dbReference type="Pfam" id="PF13581">
    <property type="entry name" value="HATPase_c_2"/>
    <property type="match status" value="1"/>
</dbReference>
<dbReference type="InterPro" id="IPR029058">
    <property type="entry name" value="AB_hydrolase_fold"/>
</dbReference>
<organism evidence="4 5">
    <name type="scientific">Paractinoplanes tereljensis</name>
    <dbReference type="NCBI Taxonomy" id="571912"/>
    <lineage>
        <taxon>Bacteria</taxon>
        <taxon>Bacillati</taxon>
        <taxon>Actinomycetota</taxon>
        <taxon>Actinomycetes</taxon>
        <taxon>Micromonosporales</taxon>
        <taxon>Micromonosporaceae</taxon>
        <taxon>Paractinoplanes</taxon>
    </lineage>
</organism>
<name>A0A919NG40_9ACTN</name>
<dbReference type="AlphaFoldDB" id="A0A919NG40"/>
<evidence type="ECO:0000259" key="2">
    <source>
        <dbReference type="Pfam" id="PF00561"/>
    </source>
</evidence>
<dbReference type="Gene3D" id="3.40.50.1820">
    <property type="entry name" value="alpha/beta hydrolase"/>
    <property type="match status" value="1"/>
</dbReference>
<proteinExistence type="predicted"/>
<dbReference type="RefSeq" id="WP_239147026.1">
    <property type="nucleotide sequence ID" value="NZ_BOMY01000001.1"/>
</dbReference>
<evidence type="ECO:0000313" key="5">
    <source>
        <dbReference type="Proteomes" id="UP000623608"/>
    </source>
</evidence>
<keyword evidence="1" id="KW-0723">Serine/threonine-protein kinase</keyword>
<dbReference type="InterPro" id="IPR050267">
    <property type="entry name" value="Anti-sigma-factor_SerPK"/>
</dbReference>
<comment type="caution">
    <text evidence="4">The sequence shown here is derived from an EMBL/GenBank/DDBJ whole genome shotgun (WGS) entry which is preliminary data.</text>
</comment>
<evidence type="ECO:0000256" key="1">
    <source>
        <dbReference type="ARBA" id="ARBA00022527"/>
    </source>
</evidence>
<dbReference type="PANTHER" id="PTHR35526:SF3">
    <property type="entry name" value="ANTI-SIGMA-F FACTOR RSBW"/>
    <property type="match status" value="1"/>
</dbReference>
<dbReference type="PANTHER" id="PTHR35526">
    <property type="entry name" value="ANTI-SIGMA-F FACTOR RSBW-RELATED"/>
    <property type="match status" value="1"/>
</dbReference>
<dbReference type="Gene3D" id="3.30.565.10">
    <property type="entry name" value="Histidine kinase-like ATPase, C-terminal domain"/>
    <property type="match status" value="1"/>
</dbReference>
<keyword evidence="1" id="KW-0808">Transferase</keyword>
<dbReference type="Pfam" id="PF00561">
    <property type="entry name" value="Abhydrolase_1"/>
    <property type="match status" value="1"/>
</dbReference>
<dbReference type="InterPro" id="IPR000073">
    <property type="entry name" value="AB_hydrolase_1"/>
</dbReference>
<sequence length="392" mass="42088">MSPAERQLIRAAPRPAEGFTSVAASVRGLRLHIRQRVDSGSSAPVWLLLHGLAVSHRYLMPTAAALPGSVFVPDLPGFGLSDDPDGVLTVEQHAAVVADWMVASGLRGVNVLANSFGCQVAVELAIRRPELVASLVLVGPTADPAAATAGGLVRRWLRDLFREDPHQIPMILTDFRDAGPRRIWRTLGHSVDHRMECRIPLVDVPTLVLRGQYDPIAPPAWVTEAASLASLGAAADVPGAAHNAVTTAGAAVAGFAQAHAALPADEHRMPLDHDTSPAQARRLAERVLQDWNMTDRTEDVLLVTTELVQNVSKHTADGGELRLRRQDDAILIEVTDSDPHLPQVKHSAPTVAGGRGLLLVASTARRWGSRPVRWAGQAGKIVWAEITRRRPG</sequence>
<evidence type="ECO:0000259" key="3">
    <source>
        <dbReference type="Pfam" id="PF13581"/>
    </source>
</evidence>
<keyword evidence="1" id="KW-0418">Kinase</keyword>
<gene>
    <name evidence="4" type="ORF">Ate02nite_00960</name>
</gene>
<accession>A0A919NG40</accession>
<reference evidence="4" key="1">
    <citation type="submission" date="2021-01" db="EMBL/GenBank/DDBJ databases">
        <title>Whole genome shotgun sequence of Actinoplanes tereljensis NBRC 105297.</title>
        <authorList>
            <person name="Komaki H."/>
            <person name="Tamura T."/>
        </authorList>
    </citation>
    <scope>NUCLEOTIDE SEQUENCE</scope>
    <source>
        <strain evidence="4">NBRC 105297</strain>
    </source>
</reference>
<dbReference type="SUPFAM" id="SSF53474">
    <property type="entry name" value="alpha/beta-Hydrolases"/>
    <property type="match status" value="1"/>
</dbReference>
<dbReference type="SUPFAM" id="SSF55874">
    <property type="entry name" value="ATPase domain of HSP90 chaperone/DNA topoisomerase II/histidine kinase"/>
    <property type="match status" value="1"/>
</dbReference>
<dbReference type="GO" id="GO:0004674">
    <property type="term" value="F:protein serine/threonine kinase activity"/>
    <property type="evidence" value="ECO:0007669"/>
    <property type="project" value="UniProtKB-KW"/>
</dbReference>
<dbReference type="CDD" id="cd16936">
    <property type="entry name" value="HATPase_RsbW-like"/>
    <property type="match status" value="1"/>
</dbReference>
<dbReference type="PRINTS" id="PR00111">
    <property type="entry name" value="ABHYDROLASE"/>
</dbReference>
<evidence type="ECO:0000313" key="4">
    <source>
        <dbReference type="EMBL" id="GIF17366.1"/>
    </source>
</evidence>
<dbReference type="InterPro" id="IPR003594">
    <property type="entry name" value="HATPase_dom"/>
</dbReference>
<feature type="domain" description="Histidine kinase/HSP90-like ATPase" evidence="3">
    <location>
        <begin position="278"/>
        <end position="366"/>
    </location>
</feature>
<dbReference type="InterPro" id="IPR036890">
    <property type="entry name" value="HATPase_C_sf"/>
</dbReference>